<dbReference type="Proteomes" id="UP001555342">
    <property type="component" value="Unassembled WGS sequence"/>
</dbReference>
<evidence type="ECO:0000256" key="1">
    <source>
        <dbReference type="SAM" id="SignalP"/>
    </source>
</evidence>
<dbReference type="EMBL" id="JBFMVT010000002">
    <property type="protein sequence ID" value="MEW7314499.1"/>
    <property type="molecule type" value="Genomic_DNA"/>
</dbReference>
<dbReference type="InterPro" id="IPR008966">
    <property type="entry name" value="Adhesion_dom_sf"/>
</dbReference>
<dbReference type="SUPFAM" id="SSF49401">
    <property type="entry name" value="Bacterial adhesins"/>
    <property type="match status" value="1"/>
</dbReference>
<feature type="signal peptide" evidence="1">
    <location>
        <begin position="1"/>
        <end position="24"/>
    </location>
</feature>
<keyword evidence="3" id="KW-1185">Reference proteome</keyword>
<feature type="chain" id="PRO_5046082931" evidence="1">
    <location>
        <begin position="25"/>
        <end position="170"/>
    </location>
</feature>
<sequence>MNRKFLLSGMILLNLVMAPTFSMAADTTVINIKANIVASSCAVETDTLNIDLGDIDVRGLSSGGATSPWSDIQNIKITDCPAGVSTVKATFSGTPGNNSGSYKNMGTAKNVAVLLGDDKSEYNAMWNGSALILSVASGGVSLPVRARLYSESLATVGTVEATVNVAFEYK</sequence>
<name>A0ABV3NY81_9ENTR</name>
<dbReference type="PANTHER" id="PTHR33420">
    <property type="entry name" value="FIMBRIAL SUBUNIT ELFA-RELATED"/>
    <property type="match status" value="1"/>
</dbReference>
<dbReference type="InterPro" id="IPR050263">
    <property type="entry name" value="Bact_Fimbrial_Adh_Pro"/>
</dbReference>
<evidence type="ECO:0000313" key="2">
    <source>
        <dbReference type="EMBL" id="MEW7314499.1"/>
    </source>
</evidence>
<dbReference type="Gene3D" id="2.60.40.1090">
    <property type="entry name" value="Fimbrial-type adhesion domain"/>
    <property type="match status" value="1"/>
</dbReference>
<protein>
    <submittedName>
        <fullName evidence="2">Fimbrial protein</fullName>
    </submittedName>
</protein>
<comment type="caution">
    <text evidence="2">The sequence shown here is derived from an EMBL/GenBank/DDBJ whole genome shotgun (WGS) entry which is preliminary data.</text>
</comment>
<accession>A0ABV3NY81</accession>
<proteinExistence type="predicted"/>
<dbReference type="InterPro" id="IPR036937">
    <property type="entry name" value="Adhesion_dom_fimbrial_sf"/>
</dbReference>
<keyword evidence="1" id="KW-0732">Signal</keyword>
<evidence type="ECO:0000313" key="3">
    <source>
        <dbReference type="Proteomes" id="UP001555342"/>
    </source>
</evidence>
<reference evidence="2 3" key="1">
    <citation type="submission" date="2024-07" db="EMBL/GenBank/DDBJ databases">
        <authorList>
            <person name="Wang L."/>
        </authorList>
    </citation>
    <scope>NUCLEOTIDE SEQUENCE [LARGE SCALE GENOMIC DNA]</scope>
    <source>
        <strain evidence="2 3">WL359</strain>
    </source>
</reference>
<gene>
    <name evidence="2" type="ORF">AB1E22_17655</name>
</gene>
<organism evidence="2 3">
    <name type="scientific">Buttiauxella gaviniae</name>
    <dbReference type="NCBI Taxonomy" id="82990"/>
    <lineage>
        <taxon>Bacteria</taxon>
        <taxon>Pseudomonadati</taxon>
        <taxon>Pseudomonadota</taxon>
        <taxon>Gammaproteobacteria</taxon>
        <taxon>Enterobacterales</taxon>
        <taxon>Enterobacteriaceae</taxon>
        <taxon>Buttiauxella</taxon>
    </lineage>
</organism>
<dbReference type="RefSeq" id="WP_367596525.1">
    <property type="nucleotide sequence ID" value="NZ_JBFMVT010000002.1"/>
</dbReference>
<dbReference type="PANTHER" id="PTHR33420:SF27">
    <property type="entry name" value="PROTEIN FIMG"/>
    <property type="match status" value="1"/>
</dbReference>